<organism evidence="1 2">
    <name type="scientific">Bacillus cereus</name>
    <dbReference type="NCBI Taxonomy" id="1396"/>
    <lineage>
        <taxon>Bacteria</taxon>
        <taxon>Bacillati</taxon>
        <taxon>Bacillota</taxon>
        <taxon>Bacilli</taxon>
        <taxon>Bacillales</taxon>
        <taxon>Bacillaceae</taxon>
        <taxon>Bacillus</taxon>
        <taxon>Bacillus cereus group</taxon>
    </lineage>
</organism>
<dbReference type="AlphaFoldDB" id="A0A164F5Q3"/>
<dbReference type="PATRIC" id="fig|1396.539.peg.296"/>
<evidence type="ECO:0000313" key="2">
    <source>
        <dbReference type="Proteomes" id="UP000076501"/>
    </source>
</evidence>
<dbReference type="EMBL" id="LJKA01000042">
    <property type="protein sequence ID" value="KZD34635.1"/>
    <property type="molecule type" value="Genomic_DNA"/>
</dbReference>
<sequence length="42" mass="4636">MGVSLVCAMLVRGSVLNFGLLQDFTVDYLILFLNEGNAKFLI</sequence>
<accession>A0A164F5Q3</accession>
<dbReference type="Proteomes" id="UP000076501">
    <property type="component" value="Unassembled WGS sequence"/>
</dbReference>
<gene>
    <name evidence="1" type="ORF">B4082_2929</name>
</gene>
<evidence type="ECO:0000313" key="1">
    <source>
        <dbReference type="EMBL" id="KZD34635.1"/>
    </source>
</evidence>
<protein>
    <submittedName>
        <fullName evidence="1">Uncharacterized protein</fullName>
    </submittedName>
</protein>
<reference evidence="1 2" key="1">
    <citation type="submission" date="2015-09" db="EMBL/GenBank/DDBJ databases">
        <title>Bacillus cereus food isolates.</title>
        <authorList>
            <person name="Boekhorst J."/>
        </authorList>
    </citation>
    <scope>NUCLEOTIDE SEQUENCE [LARGE SCALE GENOMIC DNA]</scope>
    <source>
        <strain evidence="1 2">B4082</strain>
    </source>
</reference>
<comment type="caution">
    <text evidence="1">The sequence shown here is derived from an EMBL/GenBank/DDBJ whole genome shotgun (WGS) entry which is preliminary data.</text>
</comment>
<name>A0A164F5Q3_BACCE</name>
<proteinExistence type="predicted"/>